<feature type="domain" description="ARG and Rhodanese-Phosphatase-superfamily-associated" evidence="1">
    <location>
        <begin position="15"/>
        <end position="294"/>
    </location>
</feature>
<dbReference type="EMBL" id="CP012333">
    <property type="protein sequence ID" value="AKU98460.1"/>
    <property type="molecule type" value="Genomic_DNA"/>
</dbReference>
<dbReference type="Proteomes" id="UP000064967">
    <property type="component" value="Chromosome"/>
</dbReference>
<dbReference type="InterPro" id="IPR054346">
    <property type="entry name" value="ARPP-2"/>
</dbReference>
<name>A0A0K1PY50_9BACT</name>
<evidence type="ECO:0000313" key="2">
    <source>
        <dbReference type="EMBL" id="AKU98460.1"/>
    </source>
</evidence>
<sequence length="392" mass="43996">MGARSPRLEALEALVLRGLEVAPSQVWGGVRIVPLLRKEIRQDLRLAKRSYGEDVMAVSLDGELLAPGIKYVSYVPHGLVVSWSTNGTAAAAFGTHLQARDGRRFGKGPSTVRVAHRMARREDKNSLRLLPLHLAMEGFLALHFGGPEVAWSEYSRRALSTGLDPRWEDAVLGSWIPGLDDALRVFEIHERQVGVLLFVAEALASAFVVPHPDDYRALHRTLLEDFYGTLIVHHGLHATTSRTEASIDDERVSSLADLRQGLAVMRAEWAAFHDEMSNGLLGKEVRSERIYRAGPFQLQRFATNLSPSEENHIGEAIVRETGELEYLKTFRLSAAQTRRAFLLSQLASQNWNLDATAVLLRHSKDELIRRLERSGFDYLLKEHVLQAARRRH</sequence>
<evidence type="ECO:0000259" key="1">
    <source>
        <dbReference type="Pfam" id="PF22549"/>
    </source>
</evidence>
<protein>
    <recommendedName>
        <fullName evidence="1">ARG and Rhodanese-Phosphatase-superfamily-associated domain-containing protein</fullName>
    </recommendedName>
</protein>
<dbReference type="RefSeq" id="WP_146649415.1">
    <property type="nucleotide sequence ID" value="NZ_CP012333.1"/>
</dbReference>
<dbReference type="AlphaFoldDB" id="A0A0K1PY50"/>
<dbReference type="OrthoDB" id="5487146at2"/>
<dbReference type="KEGG" id="llu:AKJ09_05124"/>
<dbReference type="PATRIC" id="fig|1391654.3.peg.5184"/>
<keyword evidence="3" id="KW-1185">Reference proteome</keyword>
<dbReference type="Pfam" id="PF22549">
    <property type="entry name" value="ARPP-2"/>
    <property type="match status" value="1"/>
</dbReference>
<organism evidence="2 3">
    <name type="scientific">Labilithrix luteola</name>
    <dbReference type="NCBI Taxonomy" id="1391654"/>
    <lineage>
        <taxon>Bacteria</taxon>
        <taxon>Pseudomonadati</taxon>
        <taxon>Myxococcota</taxon>
        <taxon>Polyangia</taxon>
        <taxon>Polyangiales</taxon>
        <taxon>Labilitrichaceae</taxon>
        <taxon>Labilithrix</taxon>
    </lineage>
</organism>
<evidence type="ECO:0000313" key="3">
    <source>
        <dbReference type="Proteomes" id="UP000064967"/>
    </source>
</evidence>
<reference evidence="2 3" key="1">
    <citation type="submission" date="2015-08" db="EMBL/GenBank/DDBJ databases">
        <authorList>
            <person name="Babu N.S."/>
            <person name="Beckwith C.J."/>
            <person name="Beseler K.G."/>
            <person name="Brison A."/>
            <person name="Carone J.V."/>
            <person name="Caskin T.P."/>
            <person name="Diamond M."/>
            <person name="Durham M.E."/>
            <person name="Foxe J.M."/>
            <person name="Go M."/>
            <person name="Henderson B.A."/>
            <person name="Jones I.B."/>
            <person name="McGettigan J.A."/>
            <person name="Micheletti S.J."/>
            <person name="Nasrallah M.E."/>
            <person name="Ortiz D."/>
            <person name="Piller C.R."/>
            <person name="Privatt S.R."/>
            <person name="Schneider S.L."/>
            <person name="Sharp S."/>
            <person name="Smith T.C."/>
            <person name="Stanton J.D."/>
            <person name="Ullery H.E."/>
            <person name="Wilson R.J."/>
            <person name="Serrano M.G."/>
            <person name="Buck G."/>
            <person name="Lee V."/>
            <person name="Wang Y."/>
            <person name="Carvalho R."/>
            <person name="Voegtly L."/>
            <person name="Shi R."/>
            <person name="Duckworth R."/>
            <person name="Johnson A."/>
            <person name="Loviza R."/>
            <person name="Walstead R."/>
            <person name="Shah Z."/>
            <person name="Kiflezghi M."/>
            <person name="Wade K."/>
            <person name="Ball S.L."/>
            <person name="Bradley K.W."/>
            <person name="Asai D.J."/>
            <person name="Bowman C.A."/>
            <person name="Russell D.A."/>
            <person name="Pope W.H."/>
            <person name="Jacobs-Sera D."/>
            <person name="Hendrix R.W."/>
            <person name="Hatfull G.F."/>
        </authorList>
    </citation>
    <scope>NUCLEOTIDE SEQUENCE [LARGE SCALE GENOMIC DNA]</scope>
    <source>
        <strain evidence="2 3">DSM 27648</strain>
    </source>
</reference>
<accession>A0A0K1PY50</accession>
<proteinExistence type="predicted"/>
<gene>
    <name evidence="2" type="ORF">AKJ09_05124</name>
</gene>